<proteinExistence type="predicted"/>
<name>A0A2T0UBZ7_9SPHI</name>
<keyword evidence="3" id="KW-1185">Reference proteome</keyword>
<gene>
    <name evidence="2" type="ORF">B0I27_101306</name>
</gene>
<evidence type="ECO:0000256" key="1">
    <source>
        <dbReference type="SAM" id="MobiDB-lite"/>
    </source>
</evidence>
<dbReference type="EMBL" id="PVTH01000001">
    <property type="protein sequence ID" value="PRY55337.1"/>
    <property type="molecule type" value="Genomic_DNA"/>
</dbReference>
<dbReference type="AlphaFoldDB" id="A0A2T0UBZ7"/>
<protein>
    <submittedName>
        <fullName evidence="2">Uncharacterized protein</fullName>
    </submittedName>
</protein>
<comment type="caution">
    <text evidence="2">The sequence shown here is derived from an EMBL/GenBank/DDBJ whole genome shotgun (WGS) entry which is preliminary data.</text>
</comment>
<dbReference type="Proteomes" id="UP000238034">
    <property type="component" value="Unassembled WGS sequence"/>
</dbReference>
<feature type="region of interest" description="Disordered" evidence="1">
    <location>
        <begin position="643"/>
        <end position="667"/>
    </location>
</feature>
<evidence type="ECO:0000313" key="2">
    <source>
        <dbReference type="EMBL" id="PRY55337.1"/>
    </source>
</evidence>
<evidence type="ECO:0000313" key="3">
    <source>
        <dbReference type="Proteomes" id="UP000238034"/>
    </source>
</evidence>
<dbReference type="OrthoDB" id="778921at2"/>
<sequence>MKHKTRGYYSIFTLSAICGFVWIAPEGLNAQSAYTAPQDTVRIRRTADEPITTYRESTTPFSDSRLVGAAVKAAAILADTLKYDTEKGAPVESVFSKGDLEYVAQQGMNGTIALFELVNSHLPKGKFLAFRTDSQRVVTAENPLALKDLKVLISANPVNKQANGSQWREHVYQAYMARDYATSLHNTITITSATREIRETPELQLIDFDGGPISLAEILRREQAKTKDKIKAEKAAVAEFRSRTYPGNRMSKEHANENYKRALFELMRLQEGDMNRHPETRALIAALKGDLSKGAGSRVVQALKGSSFFDSNVPGNLGPVLLTETEVINPDKMQEESESKAMELMMLTSLHYGERDAVKLFKRLLEGKGAVPASQTGDFSVKRLGQLRDHGTEKLKSLGYGEDKSAGITSSDLVLLAVAAPQPPVALATPGYLSLQTAGESIINYYSVVEIHENKLAIAFNPRIRLGSRHIEHRSSYDPVDFVPEVINGADIGQTGSRIVLNGVEMRLESDIYLSNLRKLTEKGVKPFVYPQFGIIAGFGNRKVGYDDRTLIGPHGRVPQFSTNYWNWGGHIGLNVGPFLLSADATVLSTPERTDAYERFFDLSNGMTYYRYGVLLHVFNRPLGKISQTERFRFLVDAEFAGETNNEGTPNRTHTQSGAAQTGSGEWRRDYDRAHPGGIYNHEVATQMILNGDVKGSYAASNFAAIHLGIQKQGFLLKGTLGLYNTRAIEGYSEGGGEWANKLFQNTIKGHLFGGASLTYSFDSRSWSESRKKTSSYKSTREGKSDEVNEESSSSSRSVSRIRDHAIFTGRKSAGK</sequence>
<feature type="region of interest" description="Disordered" evidence="1">
    <location>
        <begin position="768"/>
        <end position="816"/>
    </location>
</feature>
<dbReference type="RefSeq" id="WP_106290670.1">
    <property type="nucleotide sequence ID" value="NZ_PVTH01000001.1"/>
</dbReference>
<reference evidence="2 3" key="1">
    <citation type="submission" date="2018-03" db="EMBL/GenBank/DDBJ databases">
        <title>Genomic Encyclopedia of Type Strains, Phase III (KMG-III): the genomes of soil and plant-associated and newly described type strains.</title>
        <authorList>
            <person name="Whitman W."/>
        </authorList>
    </citation>
    <scope>NUCLEOTIDE SEQUENCE [LARGE SCALE GENOMIC DNA]</scope>
    <source>
        <strain evidence="2 3">CGMCC 1.9313</strain>
    </source>
</reference>
<accession>A0A2T0UBZ7</accession>
<feature type="compositionally biased region" description="Polar residues" evidence="1">
    <location>
        <begin position="643"/>
        <end position="664"/>
    </location>
</feature>
<organism evidence="2 3">
    <name type="scientific">Arcticibacter pallidicorallinus</name>
    <dbReference type="NCBI Taxonomy" id="1259464"/>
    <lineage>
        <taxon>Bacteria</taxon>
        <taxon>Pseudomonadati</taxon>
        <taxon>Bacteroidota</taxon>
        <taxon>Sphingobacteriia</taxon>
        <taxon>Sphingobacteriales</taxon>
        <taxon>Sphingobacteriaceae</taxon>
        <taxon>Arcticibacter</taxon>
    </lineage>
</organism>